<comment type="caution">
    <text evidence="7">The sequence shown here is derived from an EMBL/GenBank/DDBJ whole genome shotgun (WGS) entry which is preliminary data.</text>
</comment>
<feature type="region of interest" description="Disordered" evidence="5">
    <location>
        <begin position="331"/>
        <end position="357"/>
    </location>
</feature>
<keyword evidence="2" id="KW-0229">DNA integration</keyword>
<dbReference type="PANTHER" id="PTHR30629:SF2">
    <property type="entry name" value="PROPHAGE INTEGRASE INTS-RELATED"/>
    <property type="match status" value="1"/>
</dbReference>
<dbReference type="Pfam" id="PF00589">
    <property type="entry name" value="Phage_integrase"/>
    <property type="match status" value="1"/>
</dbReference>
<organism evidence="7 8">
    <name type="scientific">Agrobacterium vitis</name>
    <name type="common">Rhizobium vitis</name>
    <dbReference type="NCBI Taxonomy" id="373"/>
    <lineage>
        <taxon>Bacteria</taxon>
        <taxon>Pseudomonadati</taxon>
        <taxon>Pseudomonadota</taxon>
        <taxon>Alphaproteobacteria</taxon>
        <taxon>Hyphomicrobiales</taxon>
        <taxon>Rhizobiaceae</taxon>
        <taxon>Rhizobium/Agrobacterium group</taxon>
        <taxon>Agrobacterium</taxon>
    </lineage>
</organism>
<feature type="compositionally biased region" description="Pro residues" evidence="5">
    <location>
        <begin position="346"/>
        <end position="357"/>
    </location>
</feature>
<protein>
    <submittedName>
        <fullName evidence="7">Tyrosine-type recombinase/integrase</fullName>
    </submittedName>
</protein>
<evidence type="ECO:0000256" key="3">
    <source>
        <dbReference type="ARBA" id="ARBA00023125"/>
    </source>
</evidence>
<dbReference type="InterPro" id="IPR002104">
    <property type="entry name" value="Integrase_catalytic"/>
</dbReference>
<evidence type="ECO:0000259" key="6">
    <source>
        <dbReference type="PROSITE" id="PS51898"/>
    </source>
</evidence>
<evidence type="ECO:0000256" key="5">
    <source>
        <dbReference type="SAM" id="MobiDB-lite"/>
    </source>
</evidence>
<gene>
    <name evidence="7" type="ORF">BBI04_006885</name>
</gene>
<dbReference type="InterPro" id="IPR011010">
    <property type="entry name" value="DNA_brk_join_enz"/>
</dbReference>
<dbReference type="GO" id="GO:0015074">
    <property type="term" value="P:DNA integration"/>
    <property type="evidence" value="ECO:0007669"/>
    <property type="project" value="UniProtKB-KW"/>
</dbReference>
<evidence type="ECO:0000313" key="7">
    <source>
        <dbReference type="EMBL" id="MUP04539.1"/>
    </source>
</evidence>
<name>A0ABD6GC18_AGRVI</name>
<dbReference type="GO" id="GO:0003677">
    <property type="term" value="F:DNA binding"/>
    <property type="evidence" value="ECO:0007669"/>
    <property type="project" value="UniProtKB-KW"/>
</dbReference>
<evidence type="ECO:0000256" key="4">
    <source>
        <dbReference type="ARBA" id="ARBA00023172"/>
    </source>
</evidence>
<dbReference type="Gene3D" id="1.10.150.130">
    <property type="match status" value="1"/>
</dbReference>
<keyword evidence="4" id="KW-0233">DNA recombination</keyword>
<dbReference type="InterPro" id="IPR050808">
    <property type="entry name" value="Phage_Integrase"/>
</dbReference>
<dbReference type="PROSITE" id="PS51898">
    <property type="entry name" value="TYR_RECOMBINASE"/>
    <property type="match status" value="1"/>
</dbReference>
<dbReference type="Proteomes" id="UP000175993">
    <property type="component" value="Unassembled WGS sequence"/>
</dbReference>
<proteinExistence type="inferred from homology"/>
<dbReference type="Gene3D" id="1.10.443.10">
    <property type="entry name" value="Intergrase catalytic core"/>
    <property type="match status" value="1"/>
</dbReference>
<comment type="similarity">
    <text evidence="1">Belongs to the 'phage' integrase family.</text>
</comment>
<keyword evidence="3" id="KW-0238">DNA-binding</keyword>
<dbReference type="RefSeq" id="WP_081344053.1">
    <property type="nucleotide sequence ID" value="NZ_CP118259.1"/>
</dbReference>
<dbReference type="InterPro" id="IPR010998">
    <property type="entry name" value="Integrase_recombinase_N"/>
</dbReference>
<evidence type="ECO:0000256" key="2">
    <source>
        <dbReference type="ARBA" id="ARBA00022908"/>
    </source>
</evidence>
<dbReference type="EMBL" id="MBEV02000003">
    <property type="protein sequence ID" value="MUP04539.1"/>
    <property type="molecule type" value="Genomic_DNA"/>
</dbReference>
<dbReference type="PANTHER" id="PTHR30629">
    <property type="entry name" value="PROPHAGE INTEGRASE"/>
    <property type="match status" value="1"/>
</dbReference>
<dbReference type="InterPro" id="IPR013762">
    <property type="entry name" value="Integrase-like_cat_sf"/>
</dbReference>
<feature type="domain" description="Tyr recombinase" evidence="6">
    <location>
        <begin position="166"/>
        <end position="335"/>
    </location>
</feature>
<dbReference type="AlphaFoldDB" id="A0ABD6GC18"/>
<dbReference type="SUPFAM" id="SSF56349">
    <property type="entry name" value="DNA breaking-rejoining enzymes"/>
    <property type="match status" value="1"/>
</dbReference>
<evidence type="ECO:0000313" key="8">
    <source>
        <dbReference type="Proteomes" id="UP000175993"/>
    </source>
</evidence>
<accession>A0ABD6GC18</accession>
<sequence length="357" mass="39871">MEDMPRPRYQYVQKQTTRHNKTVWYFRIGDGKRTRLPGEYASEEFIAAWKSLMAGAQVEKSAPSKHTLQWLVDKYQESAAFKGLKESTQANRRNILKVVCKTGGKMIVSHIDRAAIAAGRDRRAATPHAAVNYMKVMGYLFEWAVDAGYARENPVRGVKRPRPKSRGFLPWSEQDVIDFYRHHGPGTPARLAMEMMLFTGLRRQDVYRLGPQHIKDGVIEIRAGKNDAELFIPLHPILAQTLSRTSTGHLAYLVTPVHGRPFKSAAAFGNWFGDMCKEAGIDGRAHGLRKSIAQKLAEAGGSNAELKALFGWNSDAMAALYTKKADRKKLSQAAATKLNGNSLSPHPKPPTPHLKNN</sequence>
<reference evidence="7 8" key="1">
    <citation type="submission" date="2019-11" db="EMBL/GenBank/DDBJ databases">
        <title>Whole-genome sequencing of Allorhizobium vitis.</title>
        <authorList>
            <person name="Gan H.M."/>
            <person name="Savka M.A."/>
        </authorList>
    </citation>
    <scope>NUCLEOTIDE SEQUENCE [LARGE SCALE GENOMIC DNA]</scope>
    <source>
        <strain evidence="7 8">AB4</strain>
    </source>
</reference>
<evidence type="ECO:0000256" key="1">
    <source>
        <dbReference type="ARBA" id="ARBA00008857"/>
    </source>
</evidence>
<dbReference type="GO" id="GO:0006310">
    <property type="term" value="P:DNA recombination"/>
    <property type="evidence" value="ECO:0007669"/>
    <property type="project" value="UniProtKB-KW"/>
</dbReference>